<evidence type="ECO:0000256" key="7">
    <source>
        <dbReference type="ARBA" id="ARBA00022741"/>
    </source>
</evidence>
<evidence type="ECO:0000256" key="9">
    <source>
        <dbReference type="ARBA" id="ARBA00022840"/>
    </source>
</evidence>
<dbReference type="Proteomes" id="UP000230750">
    <property type="component" value="Unassembled WGS sequence"/>
</dbReference>
<dbReference type="STRING" id="307972.A0A2G8LAT8"/>
<reference evidence="11 12" key="1">
    <citation type="journal article" date="2017" name="PLoS Biol.">
        <title>The sea cucumber genome provides insights into morphological evolution and visceral regeneration.</title>
        <authorList>
            <person name="Zhang X."/>
            <person name="Sun L."/>
            <person name="Yuan J."/>
            <person name="Sun Y."/>
            <person name="Gao Y."/>
            <person name="Zhang L."/>
            <person name="Li S."/>
            <person name="Dai H."/>
            <person name="Hamel J.F."/>
            <person name="Liu C."/>
            <person name="Yu Y."/>
            <person name="Liu S."/>
            <person name="Lin W."/>
            <person name="Guo K."/>
            <person name="Jin S."/>
            <person name="Xu P."/>
            <person name="Storey K.B."/>
            <person name="Huan P."/>
            <person name="Zhang T."/>
            <person name="Zhou Y."/>
            <person name="Zhang J."/>
            <person name="Lin C."/>
            <person name="Li X."/>
            <person name="Xing L."/>
            <person name="Huo D."/>
            <person name="Sun M."/>
            <person name="Wang L."/>
            <person name="Mercier A."/>
            <person name="Li F."/>
            <person name="Yang H."/>
            <person name="Xiang J."/>
        </authorList>
    </citation>
    <scope>NUCLEOTIDE SEQUENCE [LARGE SCALE GENOMIC DNA]</scope>
    <source>
        <strain evidence="11">Shaxun</strain>
        <tissue evidence="11">Muscle</tissue>
    </source>
</reference>
<keyword evidence="8 11" id="KW-0418">Kinase</keyword>
<accession>A0A2G8LAT8</accession>
<keyword evidence="7" id="KW-0547">Nucleotide-binding</keyword>
<dbReference type="InterPro" id="IPR020618">
    <property type="entry name" value="Adenyl_kinase_AK6"/>
</dbReference>
<dbReference type="EMBL" id="MRZV01000146">
    <property type="protein sequence ID" value="PIK57325.1"/>
    <property type="molecule type" value="Genomic_DNA"/>
</dbReference>
<evidence type="ECO:0000313" key="11">
    <source>
        <dbReference type="EMBL" id="PIK57325.1"/>
    </source>
</evidence>
<evidence type="ECO:0000256" key="4">
    <source>
        <dbReference type="ARBA" id="ARBA00022517"/>
    </source>
</evidence>
<keyword evidence="3" id="KW-0963">Cytoplasm</keyword>
<keyword evidence="5" id="KW-0698">rRNA processing</keyword>
<evidence type="ECO:0000256" key="2">
    <source>
        <dbReference type="ARBA" id="ARBA00004123"/>
    </source>
</evidence>
<dbReference type="SUPFAM" id="SSF52540">
    <property type="entry name" value="P-loop containing nucleoside triphosphate hydrolases"/>
    <property type="match status" value="1"/>
</dbReference>
<dbReference type="GO" id="GO:0005524">
    <property type="term" value="F:ATP binding"/>
    <property type="evidence" value="ECO:0007669"/>
    <property type="project" value="UniProtKB-KW"/>
</dbReference>
<dbReference type="PANTHER" id="PTHR12595">
    <property type="entry name" value="POS9-ACTIVATING FACTOR FAP7-RELATED"/>
    <property type="match status" value="1"/>
</dbReference>
<sequence length="169" mass="20036">MCTLLMITKELQAQGNPHWPRTRSKTVTDLPQRGRCRQEKELYEEWDEEYNCPVLDEDRLIDELEDTVSAGGCIVDYHSCEFFPERWFDFIYVLRAATATLYERLERRGYSGGSWTRNIQCEIFETILEEAKESYLPSIVIEMQSNTPQDMEQNMEKITDHLRNWKPAQ</sequence>
<evidence type="ECO:0000256" key="3">
    <source>
        <dbReference type="ARBA" id="ARBA00022490"/>
    </source>
</evidence>
<evidence type="ECO:0000256" key="5">
    <source>
        <dbReference type="ARBA" id="ARBA00022552"/>
    </source>
</evidence>
<keyword evidence="9" id="KW-0067">ATP-binding</keyword>
<dbReference type="OrthoDB" id="10251185at2759"/>
<evidence type="ECO:0000256" key="10">
    <source>
        <dbReference type="ARBA" id="ARBA00023242"/>
    </source>
</evidence>
<keyword evidence="4" id="KW-0690">Ribosome biogenesis</keyword>
<evidence type="ECO:0000256" key="6">
    <source>
        <dbReference type="ARBA" id="ARBA00022679"/>
    </source>
</evidence>
<dbReference type="InterPro" id="IPR027417">
    <property type="entry name" value="P-loop_NTPase"/>
</dbReference>
<dbReference type="AlphaFoldDB" id="A0A2G8LAT8"/>
<dbReference type="PANTHER" id="PTHR12595:SF0">
    <property type="entry name" value="ADENYLATE KINASE ISOENZYME 6"/>
    <property type="match status" value="1"/>
</dbReference>
<evidence type="ECO:0000313" key="12">
    <source>
        <dbReference type="Proteomes" id="UP000230750"/>
    </source>
</evidence>
<dbReference type="Pfam" id="PF13238">
    <property type="entry name" value="AAA_18"/>
    <property type="match status" value="1"/>
</dbReference>
<dbReference type="GO" id="GO:0004017">
    <property type="term" value="F:AMP kinase activity"/>
    <property type="evidence" value="ECO:0007669"/>
    <property type="project" value="UniProtKB-EC"/>
</dbReference>
<gene>
    <name evidence="11" type="ORF">BSL78_05776</name>
</gene>
<dbReference type="GO" id="GO:0005737">
    <property type="term" value="C:cytoplasm"/>
    <property type="evidence" value="ECO:0007669"/>
    <property type="project" value="TreeGrafter"/>
</dbReference>
<comment type="subcellular location">
    <subcellularLocation>
        <location evidence="2">Nucleus</location>
    </subcellularLocation>
</comment>
<organism evidence="11 12">
    <name type="scientific">Stichopus japonicus</name>
    <name type="common">Sea cucumber</name>
    <dbReference type="NCBI Taxonomy" id="307972"/>
    <lineage>
        <taxon>Eukaryota</taxon>
        <taxon>Metazoa</taxon>
        <taxon>Echinodermata</taxon>
        <taxon>Eleutherozoa</taxon>
        <taxon>Echinozoa</taxon>
        <taxon>Holothuroidea</taxon>
        <taxon>Aspidochirotacea</taxon>
        <taxon>Aspidochirotida</taxon>
        <taxon>Stichopodidae</taxon>
        <taxon>Apostichopus</taxon>
    </lineage>
</organism>
<comment type="catalytic activity">
    <reaction evidence="1">
        <text>AMP + ATP = 2 ADP</text>
        <dbReference type="Rhea" id="RHEA:12973"/>
        <dbReference type="ChEBI" id="CHEBI:30616"/>
        <dbReference type="ChEBI" id="CHEBI:456215"/>
        <dbReference type="ChEBI" id="CHEBI:456216"/>
        <dbReference type="EC" id="2.7.4.3"/>
    </reaction>
</comment>
<dbReference type="GO" id="GO:0016887">
    <property type="term" value="F:ATP hydrolysis activity"/>
    <property type="evidence" value="ECO:0007669"/>
    <property type="project" value="InterPro"/>
</dbReference>
<dbReference type="Gene3D" id="3.40.50.300">
    <property type="entry name" value="P-loop containing nucleotide triphosphate hydrolases"/>
    <property type="match status" value="1"/>
</dbReference>
<dbReference type="FunFam" id="3.40.50.300:FF:000372">
    <property type="entry name" value="Adenylate kinase isoenzyme 6 homolog"/>
    <property type="match status" value="1"/>
</dbReference>
<protein>
    <submittedName>
        <fullName evidence="11">Putative adenylate kinase isoenzyme 6</fullName>
    </submittedName>
</protein>
<dbReference type="GO" id="GO:0005634">
    <property type="term" value="C:nucleus"/>
    <property type="evidence" value="ECO:0007669"/>
    <property type="project" value="UniProtKB-SubCell"/>
</dbReference>
<evidence type="ECO:0000256" key="1">
    <source>
        <dbReference type="ARBA" id="ARBA00000582"/>
    </source>
</evidence>
<proteinExistence type="predicted"/>
<keyword evidence="12" id="KW-1185">Reference proteome</keyword>
<keyword evidence="6" id="KW-0808">Transferase</keyword>
<evidence type="ECO:0000256" key="8">
    <source>
        <dbReference type="ARBA" id="ARBA00022777"/>
    </source>
</evidence>
<name>A0A2G8LAT8_STIJA</name>
<dbReference type="GO" id="GO:0006364">
    <property type="term" value="P:rRNA processing"/>
    <property type="evidence" value="ECO:0007669"/>
    <property type="project" value="UniProtKB-KW"/>
</dbReference>
<keyword evidence="10" id="KW-0539">Nucleus</keyword>
<comment type="caution">
    <text evidence="11">The sequence shown here is derived from an EMBL/GenBank/DDBJ whole genome shotgun (WGS) entry which is preliminary data.</text>
</comment>